<dbReference type="AlphaFoldDB" id="A0A6C0E9A8"/>
<organism evidence="1">
    <name type="scientific">viral metagenome</name>
    <dbReference type="NCBI Taxonomy" id="1070528"/>
    <lineage>
        <taxon>unclassified sequences</taxon>
        <taxon>metagenomes</taxon>
        <taxon>organismal metagenomes</taxon>
    </lineage>
</organism>
<protein>
    <submittedName>
        <fullName evidence="1">Uncharacterized protein</fullName>
    </submittedName>
</protein>
<evidence type="ECO:0000313" key="1">
    <source>
        <dbReference type="EMBL" id="QHT25398.1"/>
    </source>
</evidence>
<accession>A0A6C0E9A8</accession>
<dbReference type="EMBL" id="MN739766">
    <property type="protein sequence ID" value="QHT25398.1"/>
    <property type="molecule type" value="Genomic_DNA"/>
</dbReference>
<name>A0A6C0E9A8_9ZZZZ</name>
<proteinExistence type="predicted"/>
<sequence>MTIKVLIDSFSFEELKQIIDYYNNHKQPDEEPIEELNRAEGGFKIQITELKGVDYNENKKIKQLRWDKKSLVPKGNIGFTENEEKLLYESMVKILGIKNVIIE</sequence>
<reference evidence="1" key="1">
    <citation type="journal article" date="2020" name="Nature">
        <title>Giant virus diversity and host interactions through global metagenomics.</title>
        <authorList>
            <person name="Schulz F."/>
            <person name="Roux S."/>
            <person name="Paez-Espino D."/>
            <person name="Jungbluth S."/>
            <person name="Walsh D.A."/>
            <person name="Denef V.J."/>
            <person name="McMahon K.D."/>
            <person name="Konstantinidis K.T."/>
            <person name="Eloe-Fadrosh E.A."/>
            <person name="Kyrpides N.C."/>
            <person name="Woyke T."/>
        </authorList>
    </citation>
    <scope>NUCLEOTIDE SEQUENCE</scope>
    <source>
        <strain evidence="1">GVMAG-M-3300023179-152</strain>
    </source>
</reference>